<comment type="caution">
    <text evidence="2">The sequence shown here is derived from an EMBL/GenBank/DDBJ whole genome shotgun (WGS) entry which is preliminary data.</text>
</comment>
<evidence type="ECO:0000313" key="3">
    <source>
        <dbReference type="Proteomes" id="UP000031672"/>
    </source>
</evidence>
<dbReference type="OrthoDB" id="278639at2"/>
<dbReference type="RefSeq" id="WP_040992360.1">
    <property type="nucleotide sequence ID" value="NZ_JTKH01000024.1"/>
</dbReference>
<organism evidence="2 3">
    <name type="scientific">Vibrio renipiscarius</name>
    <dbReference type="NCBI Taxonomy" id="1461322"/>
    <lineage>
        <taxon>Bacteria</taxon>
        <taxon>Pseudomonadati</taxon>
        <taxon>Pseudomonadota</taxon>
        <taxon>Gammaproteobacteria</taxon>
        <taxon>Vibrionales</taxon>
        <taxon>Vibrionaceae</taxon>
        <taxon>Vibrio</taxon>
    </lineage>
</organism>
<dbReference type="Proteomes" id="UP000031672">
    <property type="component" value="Unassembled WGS sequence"/>
</dbReference>
<proteinExistence type="predicted"/>
<dbReference type="InterPro" id="IPR036513">
    <property type="entry name" value="STAS_dom_sf"/>
</dbReference>
<dbReference type="InterPro" id="IPR002645">
    <property type="entry name" value="STAS_dom"/>
</dbReference>
<dbReference type="GO" id="GO:0043856">
    <property type="term" value="F:anti-sigma factor antagonist activity"/>
    <property type="evidence" value="ECO:0007669"/>
    <property type="project" value="TreeGrafter"/>
</dbReference>
<dbReference type="STRING" id="1461322.OJ16_16670"/>
<dbReference type="AlphaFoldDB" id="A0A0C2NQG9"/>
<protein>
    <submittedName>
        <fullName evidence="2">Anti-anti-sigma regulatory factor</fullName>
    </submittedName>
</protein>
<dbReference type="CDD" id="cd07043">
    <property type="entry name" value="STAS_anti-anti-sigma_factors"/>
    <property type="match status" value="1"/>
</dbReference>
<dbReference type="PANTHER" id="PTHR33495:SF15">
    <property type="entry name" value="STAS DOMAIN-CONTAINING PROTEIN"/>
    <property type="match status" value="1"/>
</dbReference>
<sequence>MSVKTLINTEAKQITIFVTGSFGFHIIQEFRRSYSERHDYQFTIDLRKVEYMDSAGLGILINMHNYLDQRDRNICITNTLPQVRKILAISRFDRKFKIE</sequence>
<accession>A0A0C2NQG9</accession>
<dbReference type="EMBL" id="JTKH01000024">
    <property type="protein sequence ID" value="KII76422.1"/>
    <property type="molecule type" value="Genomic_DNA"/>
</dbReference>
<evidence type="ECO:0000259" key="1">
    <source>
        <dbReference type="PROSITE" id="PS50801"/>
    </source>
</evidence>
<evidence type="ECO:0000313" key="2">
    <source>
        <dbReference type="EMBL" id="KII76422.1"/>
    </source>
</evidence>
<gene>
    <name evidence="2" type="ORF">OJ16_16670</name>
</gene>
<reference evidence="2 3" key="1">
    <citation type="submission" date="2014-11" db="EMBL/GenBank/DDBJ databases">
        <title>Draft Genome Sequence of Vibrio piscirenalis strains CECT 8603T and CECT 8604, two marine Gammaproteobacterium isolated from cultured gilthead sea bream (Sparus aurata).</title>
        <authorList>
            <person name="Arahal D.R."/>
            <person name="Rodrigo-Torres L."/>
            <person name="Lucena T."/>
            <person name="Pujalte M.J."/>
        </authorList>
    </citation>
    <scope>NUCLEOTIDE SEQUENCE [LARGE SCALE GENOMIC DNA]</scope>
    <source>
        <strain evidence="2 3">DCR 1-4-2</strain>
    </source>
</reference>
<feature type="domain" description="STAS" evidence="1">
    <location>
        <begin position="16"/>
        <end position="99"/>
    </location>
</feature>
<dbReference type="PANTHER" id="PTHR33495">
    <property type="entry name" value="ANTI-SIGMA FACTOR ANTAGONIST TM_1081-RELATED-RELATED"/>
    <property type="match status" value="1"/>
</dbReference>
<keyword evidence="3" id="KW-1185">Reference proteome</keyword>
<accession>A0A0C2NEN0</accession>
<dbReference type="Pfam" id="PF01740">
    <property type="entry name" value="STAS"/>
    <property type="match status" value="1"/>
</dbReference>
<dbReference type="PROSITE" id="PS50801">
    <property type="entry name" value="STAS"/>
    <property type="match status" value="1"/>
</dbReference>
<dbReference type="Gene3D" id="3.30.750.24">
    <property type="entry name" value="STAS domain"/>
    <property type="match status" value="1"/>
</dbReference>
<dbReference type="SUPFAM" id="SSF52091">
    <property type="entry name" value="SpoIIaa-like"/>
    <property type="match status" value="1"/>
</dbReference>
<name>A0A0C2NQG9_9VIBR</name>